<accession>A0A9W9KPX7</accession>
<feature type="region of interest" description="Disordered" evidence="7">
    <location>
        <begin position="255"/>
        <end position="276"/>
    </location>
</feature>
<dbReference type="PROSITE" id="PS51212">
    <property type="entry name" value="WSC"/>
    <property type="match status" value="2"/>
</dbReference>
<evidence type="ECO:0000256" key="3">
    <source>
        <dbReference type="ARBA" id="ARBA00022729"/>
    </source>
</evidence>
<dbReference type="Proteomes" id="UP001149165">
    <property type="component" value="Unassembled WGS sequence"/>
</dbReference>
<evidence type="ECO:0000256" key="4">
    <source>
        <dbReference type="ARBA" id="ARBA00022989"/>
    </source>
</evidence>
<name>A0A9W9KPX7_9EURO</name>
<dbReference type="AlphaFoldDB" id="A0A9W9KPX7"/>
<sequence length="364" mass="38381">MIPPTSNPTVDNTQLSPPEPTTGPSLEHSLYLRDVSTQSISGYSYLGCYSNQYSPLNGTHTHFERLEPDFCCNLCRNVNTKFEWCGVGAGRYCFCDSTTQTEPSSLPASSCNAHCYGAGSYACGGTGAIGLYSATVSFTPTVTTGVSEFKKLSSYSHYGCYVDPSTQRVLSEVQTLFQLNDPQFCCDYCASADGGYNWCGVENGHNCYCGKTTTSATQAVSTDCSIGCNGAADVQCGGRLRMNLYSATVSFPTGTTITTSPADSTSTAEATSGKSSGLSGGAIAGIVIGAVAGVALIVAAAFWFMRSRSRPGHIQPVEMEAPGRSPSEPRTMNKEPRELLGNGESPELPTSNQPPVELDANTGR</sequence>
<evidence type="ECO:0000256" key="1">
    <source>
        <dbReference type="ARBA" id="ARBA00004167"/>
    </source>
</evidence>
<feature type="region of interest" description="Disordered" evidence="7">
    <location>
        <begin position="1"/>
        <end position="26"/>
    </location>
</feature>
<feature type="compositionally biased region" description="Polar residues" evidence="7">
    <location>
        <begin position="7"/>
        <end position="16"/>
    </location>
</feature>
<dbReference type="GO" id="GO:0005886">
    <property type="term" value="C:plasma membrane"/>
    <property type="evidence" value="ECO:0007669"/>
    <property type="project" value="TreeGrafter"/>
</dbReference>
<protein>
    <recommendedName>
        <fullName evidence="9">WSC domain-containing protein</fullName>
    </recommendedName>
</protein>
<dbReference type="EMBL" id="JAPQKH010000002">
    <property type="protein sequence ID" value="KAJ5113488.1"/>
    <property type="molecule type" value="Genomic_DNA"/>
</dbReference>
<dbReference type="Pfam" id="PF01822">
    <property type="entry name" value="WSC"/>
    <property type="match status" value="2"/>
</dbReference>
<feature type="domain" description="WSC" evidence="9">
    <location>
        <begin position="154"/>
        <end position="248"/>
    </location>
</feature>
<feature type="transmembrane region" description="Helical" evidence="8">
    <location>
        <begin position="282"/>
        <end position="305"/>
    </location>
</feature>
<evidence type="ECO:0000313" key="11">
    <source>
        <dbReference type="Proteomes" id="UP001149165"/>
    </source>
</evidence>
<evidence type="ECO:0000256" key="7">
    <source>
        <dbReference type="SAM" id="MobiDB-lite"/>
    </source>
</evidence>
<proteinExistence type="predicted"/>
<feature type="domain" description="WSC" evidence="9">
    <location>
        <begin position="42"/>
        <end position="135"/>
    </location>
</feature>
<evidence type="ECO:0000256" key="8">
    <source>
        <dbReference type="SAM" id="Phobius"/>
    </source>
</evidence>
<feature type="compositionally biased region" description="Polar residues" evidence="7">
    <location>
        <begin position="255"/>
        <end position="270"/>
    </location>
</feature>
<evidence type="ECO:0000313" key="10">
    <source>
        <dbReference type="EMBL" id="KAJ5113488.1"/>
    </source>
</evidence>
<comment type="subcellular location">
    <subcellularLocation>
        <location evidence="1">Membrane</location>
        <topology evidence="1">Single-pass membrane protein</topology>
    </subcellularLocation>
</comment>
<dbReference type="InterPro" id="IPR051836">
    <property type="entry name" value="Kremen_rcpt"/>
</dbReference>
<dbReference type="InterPro" id="IPR002889">
    <property type="entry name" value="WSC_carb-bd"/>
</dbReference>
<evidence type="ECO:0000256" key="5">
    <source>
        <dbReference type="ARBA" id="ARBA00023136"/>
    </source>
</evidence>
<organism evidence="10 11">
    <name type="scientific">Penicillium angulare</name>
    <dbReference type="NCBI Taxonomy" id="116970"/>
    <lineage>
        <taxon>Eukaryota</taxon>
        <taxon>Fungi</taxon>
        <taxon>Dikarya</taxon>
        <taxon>Ascomycota</taxon>
        <taxon>Pezizomycotina</taxon>
        <taxon>Eurotiomycetes</taxon>
        <taxon>Eurotiomycetidae</taxon>
        <taxon>Eurotiales</taxon>
        <taxon>Aspergillaceae</taxon>
        <taxon>Penicillium</taxon>
    </lineage>
</organism>
<keyword evidence="11" id="KW-1185">Reference proteome</keyword>
<evidence type="ECO:0000259" key="9">
    <source>
        <dbReference type="PROSITE" id="PS51212"/>
    </source>
</evidence>
<dbReference type="PANTHER" id="PTHR24269">
    <property type="entry name" value="KREMEN PROTEIN"/>
    <property type="match status" value="1"/>
</dbReference>
<dbReference type="PANTHER" id="PTHR24269:SF16">
    <property type="entry name" value="PROTEIN SLG1"/>
    <property type="match status" value="1"/>
</dbReference>
<keyword evidence="4 8" id="KW-1133">Transmembrane helix</keyword>
<keyword evidence="3" id="KW-0732">Signal</keyword>
<dbReference type="OrthoDB" id="74764at2759"/>
<gene>
    <name evidence="10" type="ORF">N7456_002022</name>
</gene>
<keyword evidence="2 8" id="KW-0812">Transmembrane</keyword>
<evidence type="ECO:0000256" key="6">
    <source>
        <dbReference type="ARBA" id="ARBA00023180"/>
    </source>
</evidence>
<comment type="caution">
    <text evidence="10">The sequence shown here is derived from an EMBL/GenBank/DDBJ whole genome shotgun (WGS) entry which is preliminary data.</text>
</comment>
<reference evidence="10" key="2">
    <citation type="journal article" date="2023" name="IMA Fungus">
        <title>Comparative genomic study of the Penicillium genus elucidates a diverse pangenome and 15 lateral gene transfer events.</title>
        <authorList>
            <person name="Petersen C."/>
            <person name="Sorensen T."/>
            <person name="Nielsen M.R."/>
            <person name="Sondergaard T.E."/>
            <person name="Sorensen J.L."/>
            <person name="Fitzpatrick D.A."/>
            <person name="Frisvad J.C."/>
            <person name="Nielsen K.L."/>
        </authorList>
    </citation>
    <scope>NUCLEOTIDE SEQUENCE</scope>
    <source>
        <strain evidence="10">IBT 30069</strain>
    </source>
</reference>
<dbReference type="CDD" id="cd12087">
    <property type="entry name" value="TM_EGFR-like"/>
    <property type="match status" value="1"/>
</dbReference>
<reference evidence="10" key="1">
    <citation type="submission" date="2022-11" db="EMBL/GenBank/DDBJ databases">
        <authorList>
            <person name="Petersen C."/>
        </authorList>
    </citation>
    <scope>NUCLEOTIDE SEQUENCE</scope>
    <source>
        <strain evidence="10">IBT 30069</strain>
    </source>
</reference>
<keyword evidence="5 8" id="KW-0472">Membrane</keyword>
<feature type="region of interest" description="Disordered" evidence="7">
    <location>
        <begin position="314"/>
        <end position="364"/>
    </location>
</feature>
<evidence type="ECO:0000256" key="2">
    <source>
        <dbReference type="ARBA" id="ARBA00022692"/>
    </source>
</evidence>
<keyword evidence="6" id="KW-0325">Glycoprotein</keyword>
<dbReference type="SMART" id="SM00321">
    <property type="entry name" value="WSC"/>
    <property type="match status" value="1"/>
</dbReference>